<evidence type="ECO:0000256" key="5">
    <source>
        <dbReference type="ARBA" id="ARBA00022692"/>
    </source>
</evidence>
<keyword evidence="4" id="KW-0963">Cytoplasm</keyword>
<comment type="caution">
    <text evidence="17">The sequence shown here is derived from an EMBL/GenBank/DDBJ whole genome shotgun (WGS) entry which is preliminary data.</text>
</comment>
<accession>A0A5N6KSW8</accession>
<dbReference type="Gene3D" id="1.10.418.10">
    <property type="entry name" value="Calponin-like domain"/>
    <property type="match status" value="1"/>
</dbReference>
<dbReference type="Gene3D" id="1.20.5.1430">
    <property type="match status" value="1"/>
</dbReference>
<gene>
    <name evidence="17" type="ORF">FH972_022672</name>
</gene>
<sequence length="637" mass="68184">MAIPHIALFMFIVTTWAQGFTGPSHSDSSGPGASSGRSGGAGGLDQIPPQFVQFLPYSMHKLHAMYIAHGVLAGVAFVVFFPMGAILQRVLPGRLGLVAHVVCQSAAHVLYAVGFGIGIYYTHKIKFGRWALPVLGWVHHRYFKKTGKRTAWTHTHLWLGRGLIILGMTNGGLGLKLANATKGATVGYAVVAGVVGFGWLASATVSEINRRKRRRGFPPPAYDTTGDNKEPLHVSTEQAEPASRQQHGKGNLRQGSRDSVRQTCSSSNEYKAREAKSSQVPGPAAAGRHQVCTKAPHSAVAVLSTALPCALVPSTRRVTSFTSSHPRAPSGSVDPCLPTVTRLQLGAQHGGITVPRTPNTTYPSTHPLTRLLSSAALCQIYDSIFRTFLLAVPNHEVSHADLFQSISRCSASSSTPIPSTCTYRTSKSYKASPPPLPSIQSALLTLVATDCFTKHQIERIVPVEALIKCKMQDNLEFLQWTKRYWDQHFPGIDYDPTSRRKGSGAPPATGGGGFARSTNSAAGARRPAGGPAAAPRLGGARTGSAAGGSAANAAIQQENAALKETVAGLERERDFYFNKLRDIELLLQTEVEKNPELEAEEGGLVPQLQAILYSTEEGFEIPAEDGEEALGAEEETF</sequence>
<evidence type="ECO:0000256" key="2">
    <source>
        <dbReference type="ARBA" id="ARBA00004370"/>
    </source>
</evidence>
<evidence type="ECO:0000256" key="15">
    <source>
        <dbReference type="SAM" id="SignalP"/>
    </source>
</evidence>
<keyword evidence="8 14" id="KW-1133">Transmembrane helix</keyword>
<dbReference type="InterPro" id="IPR036133">
    <property type="entry name" value="EB1_C_sf"/>
</dbReference>
<feature type="transmembrane region" description="Helical" evidence="14">
    <location>
        <begin position="97"/>
        <end position="121"/>
    </location>
</feature>
<feature type="coiled-coil region" evidence="12">
    <location>
        <begin position="552"/>
        <end position="579"/>
    </location>
</feature>
<dbReference type="Pfam" id="PF03271">
    <property type="entry name" value="EB1"/>
    <property type="match status" value="1"/>
</dbReference>
<evidence type="ECO:0000256" key="12">
    <source>
        <dbReference type="SAM" id="Coils"/>
    </source>
</evidence>
<dbReference type="AlphaFoldDB" id="A0A5N6KSW8"/>
<reference evidence="17 18" key="1">
    <citation type="submission" date="2019-06" db="EMBL/GenBank/DDBJ databases">
        <title>A chromosomal-level reference genome of Carpinus fangiana (Coryloideae, Betulaceae).</title>
        <authorList>
            <person name="Yang X."/>
            <person name="Wang Z."/>
            <person name="Zhang L."/>
            <person name="Hao G."/>
            <person name="Liu J."/>
            <person name="Yang Y."/>
        </authorList>
    </citation>
    <scope>NUCLEOTIDE SEQUENCE [LARGE SCALE GENOMIC DNA]</scope>
    <source>
        <strain evidence="17">Cfa_2016G</strain>
        <tissue evidence="17">Leaf</tissue>
    </source>
</reference>
<dbReference type="SUPFAM" id="SSF140612">
    <property type="entry name" value="EB1 dimerisation domain-like"/>
    <property type="match status" value="1"/>
</dbReference>
<evidence type="ECO:0000256" key="14">
    <source>
        <dbReference type="SAM" id="Phobius"/>
    </source>
</evidence>
<dbReference type="PANTHER" id="PTHR10623">
    <property type="entry name" value="MICROTUBULE-ASSOCIATED PROTEIN RP/EB FAMILY MEMBER"/>
    <property type="match status" value="1"/>
</dbReference>
<evidence type="ECO:0000256" key="6">
    <source>
        <dbReference type="ARBA" id="ARBA00022701"/>
    </source>
</evidence>
<organism evidence="17 18">
    <name type="scientific">Carpinus fangiana</name>
    <dbReference type="NCBI Taxonomy" id="176857"/>
    <lineage>
        <taxon>Eukaryota</taxon>
        <taxon>Viridiplantae</taxon>
        <taxon>Streptophyta</taxon>
        <taxon>Embryophyta</taxon>
        <taxon>Tracheophyta</taxon>
        <taxon>Spermatophyta</taxon>
        <taxon>Magnoliopsida</taxon>
        <taxon>eudicotyledons</taxon>
        <taxon>Gunneridae</taxon>
        <taxon>Pentapetalae</taxon>
        <taxon>rosids</taxon>
        <taxon>fabids</taxon>
        <taxon>Fagales</taxon>
        <taxon>Betulaceae</taxon>
        <taxon>Carpinus</taxon>
    </lineage>
</organism>
<proteinExistence type="predicted"/>
<protein>
    <recommendedName>
        <fullName evidence="16">EB1 C-terminal domain-containing protein</fullName>
    </recommendedName>
</protein>
<feature type="region of interest" description="Disordered" evidence="13">
    <location>
        <begin position="495"/>
        <end position="547"/>
    </location>
</feature>
<feature type="transmembrane region" description="Helical" evidence="14">
    <location>
        <begin position="185"/>
        <end position="205"/>
    </location>
</feature>
<evidence type="ECO:0000256" key="4">
    <source>
        <dbReference type="ARBA" id="ARBA00022490"/>
    </source>
</evidence>
<keyword evidence="12" id="KW-0175">Coiled coil</keyword>
<dbReference type="InterPro" id="IPR006593">
    <property type="entry name" value="Cyt_b561/ferric_Rdtase_TM"/>
</dbReference>
<feature type="compositionally biased region" description="Low complexity" evidence="13">
    <location>
        <begin position="521"/>
        <end position="547"/>
    </location>
</feature>
<keyword evidence="6 11" id="KW-0493">Microtubule</keyword>
<evidence type="ECO:0000256" key="3">
    <source>
        <dbReference type="ARBA" id="ARBA00022448"/>
    </source>
</evidence>
<dbReference type="InterPro" id="IPR036872">
    <property type="entry name" value="CH_dom_sf"/>
</dbReference>
<evidence type="ECO:0000256" key="13">
    <source>
        <dbReference type="SAM" id="MobiDB-lite"/>
    </source>
</evidence>
<dbReference type="GO" id="GO:0016020">
    <property type="term" value="C:membrane"/>
    <property type="evidence" value="ECO:0007669"/>
    <property type="project" value="UniProtKB-SubCell"/>
</dbReference>
<keyword evidence="5 14" id="KW-0812">Transmembrane</keyword>
<feature type="transmembrane region" description="Helical" evidence="14">
    <location>
        <begin position="64"/>
        <end position="85"/>
    </location>
</feature>
<evidence type="ECO:0000256" key="11">
    <source>
        <dbReference type="PROSITE-ProRule" id="PRU00576"/>
    </source>
</evidence>
<evidence type="ECO:0000313" key="17">
    <source>
        <dbReference type="EMBL" id="KAB8343078.1"/>
    </source>
</evidence>
<name>A0A5N6KSW8_9ROSI</name>
<feature type="chain" id="PRO_5024320521" description="EB1 C-terminal domain-containing protein" evidence="15">
    <location>
        <begin position="18"/>
        <end position="637"/>
    </location>
</feature>
<feature type="domain" description="EB1 C-terminal" evidence="16">
    <location>
        <begin position="544"/>
        <end position="621"/>
    </location>
</feature>
<evidence type="ECO:0000256" key="10">
    <source>
        <dbReference type="ARBA" id="ARBA00023212"/>
    </source>
</evidence>
<dbReference type="EMBL" id="VIBQ01000012">
    <property type="protein sequence ID" value="KAB8343078.1"/>
    <property type="molecule type" value="Genomic_DNA"/>
</dbReference>
<keyword evidence="15" id="KW-0732">Signal</keyword>
<feature type="signal peptide" evidence="15">
    <location>
        <begin position="1"/>
        <end position="17"/>
    </location>
</feature>
<dbReference type="OrthoDB" id="2119228at2759"/>
<dbReference type="InterPro" id="IPR004953">
    <property type="entry name" value="EB1_C"/>
</dbReference>
<dbReference type="GO" id="GO:0008017">
    <property type="term" value="F:microtubule binding"/>
    <property type="evidence" value="ECO:0007669"/>
    <property type="project" value="InterPro"/>
</dbReference>
<keyword evidence="10" id="KW-0206">Cytoskeleton</keyword>
<dbReference type="InterPro" id="IPR027328">
    <property type="entry name" value="MAPRE"/>
</dbReference>
<evidence type="ECO:0000256" key="9">
    <source>
        <dbReference type="ARBA" id="ARBA00023136"/>
    </source>
</evidence>
<feature type="transmembrane region" description="Helical" evidence="14">
    <location>
        <begin position="155"/>
        <end position="173"/>
    </location>
</feature>
<keyword evidence="3" id="KW-0813">Transport</keyword>
<evidence type="ECO:0000259" key="16">
    <source>
        <dbReference type="PROSITE" id="PS51230"/>
    </source>
</evidence>
<dbReference type="PROSITE" id="PS51230">
    <property type="entry name" value="EB1_C"/>
    <property type="match status" value="1"/>
</dbReference>
<feature type="region of interest" description="Disordered" evidence="13">
    <location>
        <begin position="210"/>
        <end position="289"/>
    </location>
</feature>
<dbReference type="SUPFAM" id="SSF47576">
    <property type="entry name" value="Calponin-homology domain, CH-domain"/>
    <property type="match status" value="1"/>
</dbReference>
<dbReference type="Proteomes" id="UP000327013">
    <property type="component" value="Unassembled WGS sequence"/>
</dbReference>
<evidence type="ECO:0000256" key="1">
    <source>
        <dbReference type="ARBA" id="ARBA00004245"/>
    </source>
</evidence>
<keyword evidence="18" id="KW-1185">Reference proteome</keyword>
<dbReference type="SMART" id="SM00665">
    <property type="entry name" value="B561"/>
    <property type="match status" value="1"/>
</dbReference>
<evidence type="ECO:0000313" key="18">
    <source>
        <dbReference type="Proteomes" id="UP000327013"/>
    </source>
</evidence>
<dbReference type="GO" id="GO:0005874">
    <property type="term" value="C:microtubule"/>
    <property type="evidence" value="ECO:0007669"/>
    <property type="project" value="UniProtKB-KW"/>
</dbReference>
<evidence type="ECO:0000256" key="8">
    <source>
        <dbReference type="ARBA" id="ARBA00022989"/>
    </source>
</evidence>
<dbReference type="CDD" id="cd08760">
    <property type="entry name" value="Cyt_b561_FRRS1_like"/>
    <property type="match status" value="1"/>
</dbReference>
<dbReference type="Gene3D" id="1.20.120.1770">
    <property type="match status" value="1"/>
</dbReference>
<comment type="subcellular location">
    <subcellularLocation>
        <location evidence="1">Cytoplasm</location>
        <location evidence="1">Cytoskeleton</location>
    </subcellularLocation>
    <subcellularLocation>
        <location evidence="2">Membrane</location>
    </subcellularLocation>
</comment>
<dbReference type="FunFam" id="1.20.5.1430:FF:000005">
    <property type="entry name" value="Eb1, isoform E"/>
    <property type="match status" value="1"/>
</dbReference>
<evidence type="ECO:0000256" key="7">
    <source>
        <dbReference type="ARBA" id="ARBA00022982"/>
    </source>
</evidence>
<keyword evidence="7" id="KW-0249">Electron transport</keyword>
<keyword evidence="9 14" id="KW-0472">Membrane</keyword>